<keyword evidence="9" id="KW-1185">Reference proteome</keyword>
<feature type="non-terminal residue" evidence="8">
    <location>
        <position position="208"/>
    </location>
</feature>
<protein>
    <recommendedName>
        <fullName evidence="7">C2H2-type domain-containing protein</fullName>
    </recommendedName>
</protein>
<evidence type="ECO:0000256" key="6">
    <source>
        <dbReference type="ARBA" id="ARBA00023242"/>
    </source>
</evidence>
<dbReference type="InterPro" id="IPR013087">
    <property type="entry name" value="Znf_C2H2_type"/>
</dbReference>
<keyword evidence="2" id="KW-0479">Metal-binding</keyword>
<evidence type="ECO:0000256" key="4">
    <source>
        <dbReference type="ARBA" id="ARBA00022771"/>
    </source>
</evidence>
<proteinExistence type="predicted"/>
<gene>
    <name evidence="8" type="ORF">M437DRAFT_15446</name>
</gene>
<keyword evidence="6" id="KW-0539">Nucleus</keyword>
<dbReference type="PANTHER" id="PTHR24406">
    <property type="entry name" value="TRANSCRIPTIONAL REPRESSOR CTCFL-RELATED"/>
    <property type="match status" value="1"/>
</dbReference>
<feature type="domain" description="C2H2-type" evidence="7">
    <location>
        <begin position="27"/>
        <end position="49"/>
    </location>
</feature>
<dbReference type="RefSeq" id="XP_040884876.1">
    <property type="nucleotide sequence ID" value="XM_041018810.1"/>
</dbReference>
<dbReference type="SMART" id="SM00355">
    <property type="entry name" value="ZnF_C2H2"/>
    <property type="match status" value="4"/>
</dbReference>
<dbReference type="PROSITE" id="PS00028">
    <property type="entry name" value="ZINC_FINGER_C2H2_1"/>
    <property type="match status" value="4"/>
</dbReference>
<name>A0A074W8D3_AURM1</name>
<dbReference type="AlphaFoldDB" id="A0A074W8D3"/>
<evidence type="ECO:0000259" key="7">
    <source>
        <dbReference type="PROSITE" id="PS00028"/>
    </source>
</evidence>
<dbReference type="SUPFAM" id="SSF57667">
    <property type="entry name" value="beta-beta-alpha zinc fingers"/>
    <property type="match status" value="1"/>
</dbReference>
<feature type="domain" description="C2H2-type" evidence="7">
    <location>
        <begin position="56"/>
        <end position="78"/>
    </location>
</feature>
<evidence type="ECO:0000256" key="3">
    <source>
        <dbReference type="ARBA" id="ARBA00022737"/>
    </source>
</evidence>
<dbReference type="GO" id="GO:0008270">
    <property type="term" value="F:zinc ion binding"/>
    <property type="evidence" value="ECO:0007669"/>
    <property type="project" value="UniProtKB-KW"/>
</dbReference>
<dbReference type="STRING" id="1043003.A0A074W8D3"/>
<sequence length="208" mass="24218">ECYFCDREFNSWNALRQHKDTLEHWECETCDQLFGSQYTANAHMTSLYHWGTAVECDKCDRTFNTWKACKRHMTKFGHWFTDVCDTCDRRFVDRIAVEQHMLAVGHKAQHRSQITNCPFCRLGFYAVSKILQHLEATSCRARPDLNRGNIYHHIHGYDTGAYITESFSDSNVSVPENEESLYHCPSMTGKCQGKRLRSFAALYAHLES</sequence>
<reference evidence="8 9" key="1">
    <citation type="journal article" date="2014" name="BMC Genomics">
        <title>Genome sequencing of four Aureobasidium pullulans varieties: biotechnological potential, stress tolerance, and description of new species.</title>
        <authorList>
            <person name="Gostin Ar C."/>
            <person name="Ohm R.A."/>
            <person name="Kogej T."/>
            <person name="Sonjak S."/>
            <person name="Turk M."/>
            <person name="Zajc J."/>
            <person name="Zalar P."/>
            <person name="Grube M."/>
            <person name="Sun H."/>
            <person name="Han J."/>
            <person name="Sharma A."/>
            <person name="Chiniquy J."/>
            <person name="Ngan C.Y."/>
            <person name="Lipzen A."/>
            <person name="Barry K."/>
            <person name="Grigoriev I.V."/>
            <person name="Gunde-Cimerman N."/>
        </authorList>
    </citation>
    <scope>NUCLEOTIDE SEQUENCE [LARGE SCALE GENOMIC DNA]</scope>
    <source>
        <strain evidence="8 9">CBS 110374</strain>
    </source>
</reference>
<feature type="non-terminal residue" evidence="8">
    <location>
        <position position="1"/>
    </location>
</feature>
<evidence type="ECO:0000313" key="8">
    <source>
        <dbReference type="EMBL" id="KEQ67854.1"/>
    </source>
</evidence>
<feature type="domain" description="C2H2-type" evidence="7">
    <location>
        <begin position="84"/>
        <end position="106"/>
    </location>
</feature>
<accession>A0A074W8D3</accession>
<evidence type="ECO:0000256" key="1">
    <source>
        <dbReference type="ARBA" id="ARBA00004123"/>
    </source>
</evidence>
<dbReference type="Pfam" id="PF12874">
    <property type="entry name" value="zf-met"/>
    <property type="match status" value="2"/>
</dbReference>
<dbReference type="GeneID" id="63912183"/>
<dbReference type="EMBL" id="KL584824">
    <property type="protein sequence ID" value="KEQ67854.1"/>
    <property type="molecule type" value="Genomic_DNA"/>
</dbReference>
<dbReference type="Proteomes" id="UP000030672">
    <property type="component" value="Unassembled WGS sequence"/>
</dbReference>
<evidence type="ECO:0000256" key="2">
    <source>
        <dbReference type="ARBA" id="ARBA00022723"/>
    </source>
</evidence>
<dbReference type="HOGENOM" id="CLU_075838_0_0_1"/>
<keyword evidence="3" id="KW-0677">Repeat</keyword>
<evidence type="ECO:0000256" key="5">
    <source>
        <dbReference type="ARBA" id="ARBA00022833"/>
    </source>
</evidence>
<comment type="subcellular location">
    <subcellularLocation>
        <location evidence="1">Nucleus</location>
    </subcellularLocation>
</comment>
<keyword evidence="4" id="KW-0863">Zinc-finger</keyword>
<keyword evidence="5" id="KW-0862">Zinc</keyword>
<organism evidence="8 9">
    <name type="scientific">Aureobasidium melanogenum (strain CBS 110374)</name>
    <name type="common">Aureobasidium pullulans var. melanogenum</name>
    <dbReference type="NCBI Taxonomy" id="1043003"/>
    <lineage>
        <taxon>Eukaryota</taxon>
        <taxon>Fungi</taxon>
        <taxon>Dikarya</taxon>
        <taxon>Ascomycota</taxon>
        <taxon>Pezizomycotina</taxon>
        <taxon>Dothideomycetes</taxon>
        <taxon>Dothideomycetidae</taxon>
        <taxon>Dothideales</taxon>
        <taxon>Saccotheciaceae</taxon>
        <taxon>Aureobasidium</taxon>
    </lineage>
</organism>
<feature type="domain" description="C2H2-type" evidence="7">
    <location>
        <begin position="2"/>
        <end position="24"/>
    </location>
</feature>
<dbReference type="InterPro" id="IPR050888">
    <property type="entry name" value="ZnF_C2H2-type_TF"/>
</dbReference>
<evidence type="ECO:0000313" key="9">
    <source>
        <dbReference type="Proteomes" id="UP000030672"/>
    </source>
</evidence>
<dbReference type="Gene3D" id="3.30.160.60">
    <property type="entry name" value="Classic Zinc Finger"/>
    <property type="match status" value="1"/>
</dbReference>
<dbReference type="InterPro" id="IPR036236">
    <property type="entry name" value="Znf_C2H2_sf"/>
</dbReference>
<dbReference type="GO" id="GO:0005634">
    <property type="term" value="C:nucleus"/>
    <property type="evidence" value="ECO:0007669"/>
    <property type="project" value="UniProtKB-SubCell"/>
</dbReference>